<reference evidence="3" key="1">
    <citation type="journal article" date="2019" name="Int. J. Syst. Evol. Microbiol.">
        <title>The Global Catalogue of Microorganisms (GCM) 10K type strain sequencing project: providing services to taxonomists for standard genome sequencing and annotation.</title>
        <authorList>
            <consortium name="The Broad Institute Genomics Platform"/>
            <consortium name="The Broad Institute Genome Sequencing Center for Infectious Disease"/>
            <person name="Wu L."/>
            <person name="Ma J."/>
        </authorList>
    </citation>
    <scope>NUCLEOTIDE SEQUENCE [LARGE SCALE GENOMIC DNA]</scope>
    <source>
        <strain evidence="3">CCUG 55074</strain>
    </source>
</reference>
<feature type="signal peptide" evidence="1">
    <location>
        <begin position="1"/>
        <end position="24"/>
    </location>
</feature>
<comment type="caution">
    <text evidence="2">The sequence shown here is derived from an EMBL/GenBank/DDBJ whole genome shotgun (WGS) entry which is preliminary data.</text>
</comment>
<dbReference type="InterPro" id="IPR058513">
    <property type="entry name" value="DUF8200"/>
</dbReference>
<keyword evidence="3" id="KW-1185">Reference proteome</keyword>
<organism evidence="2 3">
    <name type="scientific">Phenylobacterium conjunctum</name>
    <dbReference type="NCBI Taxonomy" id="1298959"/>
    <lineage>
        <taxon>Bacteria</taxon>
        <taxon>Pseudomonadati</taxon>
        <taxon>Pseudomonadota</taxon>
        <taxon>Alphaproteobacteria</taxon>
        <taxon>Caulobacterales</taxon>
        <taxon>Caulobacteraceae</taxon>
        <taxon>Phenylobacterium</taxon>
    </lineage>
</organism>
<evidence type="ECO:0000313" key="3">
    <source>
        <dbReference type="Proteomes" id="UP001597216"/>
    </source>
</evidence>
<protein>
    <submittedName>
        <fullName evidence="2">Uncharacterized protein</fullName>
    </submittedName>
</protein>
<accession>A0ABW3T655</accession>
<dbReference type="InterPro" id="IPR058067">
    <property type="entry name" value="CC_3452-like"/>
</dbReference>
<dbReference type="Proteomes" id="UP001597216">
    <property type="component" value="Unassembled WGS sequence"/>
</dbReference>
<dbReference type="RefSeq" id="WP_374345912.1">
    <property type="nucleotide sequence ID" value="NZ_JBHTLQ010000060.1"/>
</dbReference>
<dbReference type="NCBIfam" id="NF047636">
    <property type="entry name" value="CC_3452_fam"/>
    <property type="match status" value="1"/>
</dbReference>
<sequence>MKLQALVAALAAVAGLSAAAPALAGEAVVAKLAAPVAASTKFIAGGAMFSCAGDTCVATAPTSQTYSTAACKTVAKSAGAVTSFTLATKSLDADKISACNAAASNTQVAKR</sequence>
<evidence type="ECO:0000313" key="2">
    <source>
        <dbReference type="EMBL" id="MFD1192503.1"/>
    </source>
</evidence>
<dbReference type="Pfam" id="PF26624">
    <property type="entry name" value="DUF8200"/>
    <property type="match status" value="1"/>
</dbReference>
<name>A0ABW3T655_9CAUL</name>
<feature type="chain" id="PRO_5047147861" evidence="1">
    <location>
        <begin position="25"/>
        <end position="111"/>
    </location>
</feature>
<evidence type="ECO:0000256" key="1">
    <source>
        <dbReference type="SAM" id="SignalP"/>
    </source>
</evidence>
<proteinExistence type="predicted"/>
<gene>
    <name evidence="2" type="ORF">ACFQ27_18075</name>
</gene>
<keyword evidence="1" id="KW-0732">Signal</keyword>
<dbReference type="EMBL" id="JBHTLQ010000060">
    <property type="protein sequence ID" value="MFD1192503.1"/>
    <property type="molecule type" value="Genomic_DNA"/>
</dbReference>